<dbReference type="AlphaFoldDB" id="A0A7J5X9I9"/>
<reference evidence="2 3" key="1">
    <citation type="submission" date="2020-03" db="EMBL/GenBank/DDBJ databases">
        <title>Dissostichus mawsoni Genome sequencing and assembly.</title>
        <authorList>
            <person name="Park H."/>
        </authorList>
    </citation>
    <scope>NUCLEOTIDE SEQUENCE [LARGE SCALE GENOMIC DNA]</scope>
    <source>
        <strain evidence="2">DM0001</strain>
        <tissue evidence="2">Muscle</tissue>
    </source>
</reference>
<comment type="caution">
    <text evidence="2">The sequence shown here is derived from an EMBL/GenBank/DDBJ whole genome shotgun (WGS) entry which is preliminary data.</text>
</comment>
<gene>
    <name evidence="2" type="ORF">F7725_024687</name>
</gene>
<proteinExistence type="predicted"/>
<feature type="region of interest" description="Disordered" evidence="1">
    <location>
        <begin position="62"/>
        <end position="106"/>
    </location>
</feature>
<name>A0A7J5X9I9_DISMA</name>
<protein>
    <submittedName>
        <fullName evidence="2">Uncharacterized protein</fullName>
    </submittedName>
</protein>
<dbReference type="Proteomes" id="UP000518266">
    <property type="component" value="Unassembled WGS sequence"/>
</dbReference>
<feature type="compositionally biased region" description="Low complexity" evidence="1">
    <location>
        <begin position="63"/>
        <end position="72"/>
    </location>
</feature>
<dbReference type="EMBL" id="JAAKFY010000026">
    <property type="protein sequence ID" value="KAF3833483.1"/>
    <property type="molecule type" value="Genomic_DNA"/>
</dbReference>
<sequence>MERQEDGHLGDGFYWEVKHGQERVNNAERLNVTFTSEAQTKENVTVRWLSWCLSEVTLQKGLNSNAAAGEESNPSEEESESSHYSTDDEERRRGFPEEQKQQEVSI</sequence>
<accession>A0A7J5X9I9</accession>
<evidence type="ECO:0000256" key="1">
    <source>
        <dbReference type="SAM" id="MobiDB-lite"/>
    </source>
</evidence>
<organism evidence="2 3">
    <name type="scientific">Dissostichus mawsoni</name>
    <name type="common">Antarctic cod</name>
    <dbReference type="NCBI Taxonomy" id="36200"/>
    <lineage>
        <taxon>Eukaryota</taxon>
        <taxon>Metazoa</taxon>
        <taxon>Chordata</taxon>
        <taxon>Craniata</taxon>
        <taxon>Vertebrata</taxon>
        <taxon>Euteleostomi</taxon>
        <taxon>Actinopterygii</taxon>
        <taxon>Neopterygii</taxon>
        <taxon>Teleostei</taxon>
        <taxon>Neoteleostei</taxon>
        <taxon>Acanthomorphata</taxon>
        <taxon>Eupercaria</taxon>
        <taxon>Perciformes</taxon>
        <taxon>Notothenioidei</taxon>
        <taxon>Nototheniidae</taxon>
        <taxon>Dissostichus</taxon>
    </lineage>
</organism>
<evidence type="ECO:0000313" key="2">
    <source>
        <dbReference type="EMBL" id="KAF3833483.1"/>
    </source>
</evidence>
<feature type="compositionally biased region" description="Basic and acidic residues" evidence="1">
    <location>
        <begin position="85"/>
        <end position="106"/>
    </location>
</feature>
<evidence type="ECO:0000313" key="3">
    <source>
        <dbReference type="Proteomes" id="UP000518266"/>
    </source>
</evidence>
<keyword evidence="3" id="KW-1185">Reference proteome</keyword>